<reference evidence="3" key="2">
    <citation type="submission" date="2020-09" db="EMBL/GenBank/DDBJ databases">
        <authorList>
            <person name="Sun Q."/>
            <person name="Ohkuma M."/>
        </authorList>
    </citation>
    <scope>NUCLEOTIDE SEQUENCE</scope>
    <source>
        <strain evidence="3">JCM 31311</strain>
    </source>
</reference>
<evidence type="ECO:0000313" key="3">
    <source>
        <dbReference type="EMBL" id="GGR10508.1"/>
    </source>
</evidence>
<keyword evidence="4" id="KW-1185">Reference proteome</keyword>
<feature type="domain" description="HTH hxlR-type" evidence="2">
    <location>
        <begin position="36"/>
        <end position="105"/>
    </location>
</feature>
<dbReference type="Pfam" id="PF01638">
    <property type="entry name" value="HxlR"/>
    <property type="match status" value="1"/>
</dbReference>
<gene>
    <name evidence="3" type="ORF">GCM10008957_23980</name>
</gene>
<feature type="compositionally biased region" description="Polar residues" evidence="1">
    <location>
        <begin position="123"/>
        <end position="140"/>
    </location>
</feature>
<dbReference type="Gene3D" id="1.10.10.10">
    <property type="entry name" value="Winged helix-like DNA-binding domain superfamily/Winged helix DNA-binding domain"/>
    <property type="match status" value="1"/>
</dbReference>
<dbReference type="RefSeq" id="WP_189090689.1">
    <property type="nucleotide sequence ID" value="NZ_BMQL01000012.1"/>
</dbReference>
<dbReference type="InterPro" id="IPR002577">
    <property type="entry name" value="HTH_HxlR"/>
</dbReference>
<name>A0A918C870_9DEIO</name>
<dbReference type="Proteomes" id="UP000603865">
    <property type="component" value="Unassembled WGS sequence"/>
</dbReference>
<evidence type="ECO:0000259" key="2">
    <source>
        <dbReference type="Pfam" id="PF01638"/>
    </source>
</evidence>
<dbReference type="AlphaFoldDB" id="A0A918C870"/>
<organism evidence="3 4">
    <name type="scientific">Deinococcus ruber</name>
    <dbReference type="NCBI Taxonomy" id="1848197"/>
    <lineage>
        <taxon>Bacteria</taxon>
        <taxon>Thermotogati</taxon>
        <taxon>Deinococcota</taxon>
        <taxon>Deinococci</taxon>
        <taxon>Deinococcales</taxon>
        <taxon>Deinococcaceae</taxon>
        <taxon>Deinococcus</taxon>
    </lineage>
</organism>
<protein>
    <recommendedName>
        <fullName evidence="2">HTH hxlR-type domain-containing protein</fullName>
    </recommendedName>
</protein>
<dbReference type="InterPro" id="IPR036388">
    <property type="entry name" value="WH-like_DNA-bd_sf"/>
</dbReference>
<reference evidence="3" key="1">
    <citation type="journal article" date="2014" name="Int. J. Syst. Evol. Microbiol.">
        <title>Complete genome sequence of Corynebacterium casei LMG S-19264T (=DSM 44701T), isolated from a smear-ripened cheese.</title>
        <authorList>
            <consortium name="US DOE Joint Genome Institute (JGI-PGF)"/>
            <person name="Walter F."/>
            <person name="Albersmeier A."/>
            <person name="Kalinowski J."/>
            <person name="Ruckert C."/>
        </authorList>
    </citation>
    <scope>NUCLEOTIDE SEQUENCE</scope>
    <source>
        <strain evidence="3">JCM 31311</strain>
    </source>
</reference>
<sequence>MATAPFKAKEREVQGRAFRIASVCTILEQNTDARTVLDVICDGPVALKALCTLLPHLSTLRLNRSLQCLEELGVVEQVSVCTHPVRVAYLLTHAAETCKPFLRALSLPAPGAAGTRAAARFQGRSTEAEPSTSGLRTPLS</sequence>
<comment type="caution">
    <text evidence="3">The sequence shown here is derived from an EMBL/GenBank/DDBJ whole genome shotgun (WGS) entry which is preliminary data.</text>
</comment>
<evidence type="ECO:0000313" key="4">
    <source>
        <dbReference type="Proteomes" id="UP000603865"/>
    </source>
</evidence>
<dbReference type="SUPFAM" id="SSF46785">
    <property type="entry name" value="Winged helix' DNA-binding domain"/>
    <property type="match status" value="1"/>
</dbReference>
<dbReference type="EMBL" id="BMQL01000012">
    <property type="protein sequence ID" value="GGR10508.1"/>
    <property type="molecule type" value="Genomic_DNA"/>
</dbReference>
<accession>A0A918C870</accession>
<feature type="region of interest" description="Disordered" evidence="1">
    <location>
        <begin position="121"/>
        <end position="140"/>
    </location>
</feature>
<evidence type="ECO:0000256" key="1">
    <source>
        <dbReference type="SAM" id="MobiDB-lite"/>
    </source>
</evidence>
<proteinExistence type="predicted"/>
<dbReference type="InterPro" id="IPR036390">
    <property type="entry name" value="WH_DNA-bd_sf"/>
</dbReference>